<dbReference type="PANTHER" id="PTHR44943">
    <property type="entry name" value="CELLULOSE SYNTHASE OPERON PROTEIN C"/>
    <property type="match status" value="1"/>
</dbReference>
<evidence type="ECO:0000313" key="5">
    <source>
        <dbReference type="EMBL" id="OJJ25475.1"/>
    </source>
</evidence>
<sequence>MSESGKGAGEAVTQEFHLSVTPVGYVRESASGNLPLRKTYLVRTELVAPGVPLAEEQVEWPIADWLELTEYLIGDPLFPTPLSSESVDLVSFGKSLYSSLFQGMIAQSWHTAQGIAHNRTEPLRLRLHLKDPLVAQLPWEILHAGDRPLTTNTEILFSRYHLNPRVRPLNSDPIVEPLNILMVLSAPSDQQGLALDQEMYRLQGELQNHESRGLDVHLDILTFPDREQLTRTLEQGQYHIFHYSGHSQANALGGEIYLKNRHTGLTEQLHGEDLAGLLVNNGILMALFNSCSSAGTGDTSLAESLLKRGIPSVLAMGDRIPDQVAITFSQLFYRNLKREYAIDLSLNRTRQGLIAAYGSDALYFALPILYLQPGFEQFLPPEKRPHSVSRPVPAVASPQVPQLSIKKDKTYYQQRIQENAQDVEAYDRLGVIFYQEGQIEDAISAHQMALLTDAHYTDAYYHLGCILYEQGRVQEAIDLYRQLLDLDPEHPQGNIALNQALAHTQAISSLPVERREDKALPDKRRSPKRWVKLSSFPLDLRRFGMIGTSLLGGVVLLIFSISQGYITFVNPWEDSVVVRPSPLPTDQPNTENANQNLVIQAIAEFNQGNVEQGIIHVEDLLDSGVISYAKQALETAPRELNNEPELSYIWGRLVWQALQQGNRNYSVDDAIRYWGIPIKKGFQQAKYYNALGFAYYSYKDLDQAKKNFELATQHTESETSPELLTAYAGLALVFAQENQEQKAFEFYEAVMDRAPLAFQPLSLGKDDWLWTNEAIAQWSFLGDRLPRVAEKNN</sequence>
<keyword evidence="6" id="KW-1185">Reference proteome</keyword>
<comment type="caution">
    <text evidence="5">The sequence shown here is derived from an EMBL/GenBank/DDBJ whole genome shotgun (WGS) entry which is preliminary data.</text>
</comment>
<proteinExistence type="predicted"/>
<dbReference type="Pfam" id="PF07719">
    <property type="entry name" value="TPR_2"/>
    <property type="match status" value="1"/>
</dbReference>
<dbReference type="SMART" id="SM00028">
    <property type="entry name" value="TPR"/>
    <property type="match status" value="4"/>
</dbReference>
<keyword evidence="2 3" id="KW-0802">TPR repeat</keyword>
<dbReference type="PANTHER" id="PTHR44943:SF8">
    <property type="entry name" value="TPR REPEAT-CONTAINING PROTEIN MJ0263"/>
    <property type="match status" value="1"/>
</dbReference>
<evidence type="ECO:0000256" key="1">
    <source>
        <dbReference type="ARBA" id="ARBA00022737"/>
    </source>
</evidence>
<dbReference type="AlphaFoldDB" id="A0A1L9QS07"/>
<dbReference type="SUPFAM" id="SSF48452">
    <property type="entry name" value="TPR-like"/>
    <property type="match status" value="1"/>
</dbReference>
<feature type="domain" description="CHAT" evidence="4">
    <location>
        <begin position="94"/>
        <end position="355"/>
    </location>
</feature>
<dbReference type="STRING" id="1925591.BI308_10895"/>
<dbReference type="InterPro" id="IPR051685">
    <property type="entry name" value="Ycf3/AcsC/BcsC/TPR_MFPF"/>
</dbReference>
<reference evidence="5" key="1">
    <citation type="submission" date="2016-10" db="EMBL/GenBank/DDBJ databases">
        <title>CRISPR-Cas defence system in Roseofilum reptotaenium: evidence of a bacteriophage-cyanobacterium arms race in the coral black band disease.</title>
        <authorList>
            <person name="Buerger P."/>
            <person name="Wood-Charlson E.M."/>
            <person name="Weynberg K.D."/>
            <person name="Willis B."/>
            <person name="Van Oppen M.J."/>
        </authorList>
    </citation>
    <scope>NUCLEOTIDE SEQUENCE [LARGE SCALE GENOMIC DNA]</scope>
    <source>
        <strain evidence="5">AO1-A</strain>
    </source>
</reference>
<protein>
    <recommendedName>
        <fullName evidence="4">CHAT domain-containing protein</fullName>
    </recommendedName>
</protein>
<evidence type="ECO:0000259" key="4">
    <source>
        <dbReference type="Pfam" id="PF12770"/>
    </source>
</evidence>
<keyword evidence="1" id="KW-0677">Repeat</keyword>
<dbReference type="Pfam" id="PF12770">
    <property type="entry name" value="CHAT"/>
    <property type="match status" value="1"/>
</dbReference>
<gene>
    <name evidence="5" type="ORF">BI308_10895</name>
</gene>
<accession>A0A1L9QS07</accession>
<feature type="repeat" description="TPR" evidence="3">
    <location>
        <begin position="457"/>
        <end position="490"/>
    </location>
</feature>
<evidence type="ECO:0000256" key="2">
    <source>
        <dbReference type="ARBA" id="ARBA00022803"/>
    </source>
</evidence>
<name>A0A1L9QS07_9CYAN</name>
<evidence type="ECO:0000256" key="3">
    <source>
        <dbReference type="PROSITE-ProRule" id="PRU00339"/>
    </source>
</evidence>
<feature type="repeat" description="TPR" evidence="3">
    <location>
        <begin position="685"/>
        <end position="718"/>
    </location>
</feature>
<organism evidence="5 6">
    <name type="scientific">Roseofilum reptotaenium AO1-A</name>
    <dbReference type="NCBI Taxonomy" id="1925591"/>
    <lineage>
        <taxon>Bacteria</taxon>
        <taxon>Bacillati</taxon>
        <taxon>Cyanobacteriota</taxon>
        <taxon>Cyanophyceae</taxon>
        <taxon>Desertifilales</taxon>
        <taxon>Desertifilaceae</taxon>
        <taxon>Roseofilum</taxon>
    </lineage>
</organism>
<feature type="repeat" description="TPR" evidence="3">
    <location>
        <begin position="423"/>
        <end position="456"/>
    </location>
</feature>
<evidence type="ECO:0000313" key="6">
    <source>
        <dbReference type="Proteomes" id="UP000183940"/>
    </source>
</evidence>
<dbReference type="InterPro" id="IPR024983">
    <property type="entry name" value="CHAT_dom"/>
</dbReference>
<dbReference type="Proteomes" id="UP000183940">
    <property type="component" value="Unassembled WGS sequence"/>
</dbReference>
<dbReference type="InterPro" id="IPR011990">
    <property type="entry name" value="TPR-like_helical_dom_sf"/>
</dbReference>
<dbReference type="PROSITE" id="PS50293">
    <property type="entry name" value="TPR_REGION"/>
    <property type="match status" value="1"/>
</dbReference>
<dbReference type="PROSITE" id="PS50005">
    <property type="entry name" value="TPR"/>
    <property type="match status" value="3"/>
</dbReference>
<dbReference type="EMBL" id="MLAW01000016">
    <property type="protein sequence ID" value="OJJ25475.1"/>
    <property type="molecule type" value="Genomic_DNA"/>
</dbReference>
<dbReference type="InterPro" id="IPR019734">
    <property type="entry name" value="TPR_rpt"/>
</dbReference>
<dbReference type="Gene3D" id="1.25.40.10">
    <property type="entry name" value="Tetratricopeptide repeat domain"/>
    <property type="match status" value="2"/>
</dbReference>
<dbReference type="InterPro" id="IPR013105">
    <property type="entry name" value="TPR_2"/>
</dbReference>